<name>A7RM16_NEMVE</name>
<feature type="domain" description="HBS1-like protein N-terminal" evidence="7">
    <location>
        <begin position="65"/>
        <end position="143"/>
    </location>
</feature>
<keyword evidence="2" id="KW-0963">Cytoplasm</keyword>
<dbReference type="GO" id="GO:0006412">
    <property type="term" value="P:translation"/>
    <property type="evidence" value="ECO:0000318"/>
    <property type="project" value="GO_Central"/>
</dbReference>
<organism evidence="8 9">
    <name type="scientific">Nematostella vectensis</name>
    <name type="common">Starlet sea anemone</name>
    <dbReference type="NCBI Taxonomy" id="45351"/>
    <lineage>
        <taxon>Eukaryota</taxon>
        <taxon>Metazoa</taxon>
        <taxon>Cnidaria</taxon>
        <taxon>Anthozoa</taxon>
        <taxon>Hexacorallia</taxon>
        <taxon>Actiniaria</taxon>
        <taxon>Edwardsiidae</taxon>
        <taxon>Nematostella</taxon>
    </lineage>
</organism>
<evidence type="ECO:0000256" key="3">
    <source>
        <dbReference type="ARBA" id="ARBA00022553"/>
    </source>
</evidence>
<feature type="region of interest" description="Disordered" evidence="6">
    <location>
        <begin position="54"/>
        <end position="86"/>
    </location>
</feature>
<evidence type="ECO:0000256" key="6">
    <source>
        <dbReference type="SAM" id="MobiDB-lite"/>
    </source>
</evidence>
<evidence type="ECO:0000256" key="1">
    <source>
        <dbReference type="ARBA" id="ARBA00004496"/>
    </source>
</evidence>
<dbReference type="AlphaFoldDB" id="A7RM16"/>
<keyword evidence="4" id="KW-0378">Hydrolase</keyword>
<dbReference type="InParanoid" id="A7RM16"/>
<feature type="compositionally biased region" description="Acidic residues" evidence="6">
    <location>
        <begin position="63"/>
        <end position="75"/>
    </location>
</feature>
<sequence>MSRHRNIRNYAYEDDMSEDVYGHSVEDYDMAVSPTTAHQFMYSRGDNHPDLFSNYMGGRFGSVEEEKEEEEEEENSLTSSQDYKRPQLDALSEAKLSSCLDQLNSILGDDCHEPTAVDAILKHDFNVEKALDYIFNRETKQDKSCESNKDFHSKEHLTIEQKAKILRHLAKNRQHHQSNKATQLADATVNKSKYIILGSKIKDGENKPLPNRIDPHQLLCTPLYVLGLVDITPGQPIPSLGTNKFKAGNANELLTTSLSSLGTNTFRAGNAKELLTTPLSSLALPQSGQAPITGSLSLSSLATNTSRTVNVNDLLTTSLSSLALSGTSKGPDNLQRASAGRYASSTDQLLTTSLSSLALADSSLSKPSLAQGISQHNPQATSEDTFSLPLSSLSIRATSQPKKQLSPSFKPVNIVDQCQHTYTQRKIYGSPSKQRHPKRKSFSSAIKSRPTMFALTLCHKSMMSSHGFATKRKRLGCPAPSLVQAYSLIKPFDFSTLSPDDIVKQQQKKRFGNKI</sequence>
<dbReference type="EMBL" id="DS469519">
    <property type="protein sequence ID" value="EDO47522.1"/>
    <property type="molecule type" value="Genomic_DNA"/>
</dbReference>
<evidence type="ECO:0000259" key="7">
    <source>
        <dbReference type="Pfam" id="PF08938"/>
    </source>
</evidence>
<comment type="subcellular location">
    <subcellularLocation>
        <location evidence="1">Cytoplasm</location>
    </subcellularLocation>
</comment>
<evidence type="ECO:0000256" key="4">
    <source>
        <dbReference type="ARBA" id="ARBA00022801"/>
    </source>
</evidence>
<evidence type="ECO:0000313" key="9">
    <source>
        <dbReference type="Proteomes" id="UP000001593"/>
    </source>
</evidence>
<keyword evidence="9" id="KW-1185">Reference proteome</keyword>
<gene>
    <name evidence="8" type="ORF">NEMVEDRAFT_v1g160348</name>
</gene>
<dbReference type="eggNOG" id="ENOG502SA31">
    <property type="taxonomic scope" value="Eukaryota"/>
</dbReference>
<evidence type="ECO:0000256" key="2">
    <source>
        <dbReference type="ARBA" id="ARBA00022490"/>
    </source>
</evidence>
<keyword evidence="5" id="KW-0648">Protein biosynthesis</keyword>
<proteinExistence type="predicted"/>
<protein>
    <recommendedName>
        <fullName evidence="7">HBS1-like protein N-terminal domain-containing protein</fullName>
    </recommendedName>
</protein>
<dbReference type="InterPro" id="IPR037189">
    <property type="entry name" value="HBS1-like_N_sf"/>
</dbReference>
<dbReference type="GO" id="GO:0003924">
    <property type="term" value="F:GTPase activity"/>
    <property type="evidence" value="ECO:0000318"/>
    <property type="project" value="GO_Central"/>
</dbReference>
<evidence type="ECO:0000256" key="5">
    <source>
        <dbReference type="ARBA" id="ARBA00022917"/>
    </source>
</evidence>
<dbReference type="Proteomes" id="UP000001593">
    <property type="component" value="Unassembled WGS sequence"/>
</dbReference>
<evidence type="ECO:0000313" key="8">
    <source>
        <dbReference type="EMBL" id="EDO47522.1"/>
    </source>
</evidence>
<keyword evidence="3" id="KW-0597">Phosphoprotein</keyword>
<dbReference type="Gene3D" id="1.10.8.10">
    <property type="entry name" value="DNA helicase RuvA subunit, C-terminal domain"/>
    <property type="match status" value="1"/>
</dbReference>
<dbReference type="HOGENOM" id="CLU_529253_0_0_1"/>
<dbReference type="SUPFAM" id="SSF109732">
    <property type="entry name" value="HBS1-like domain"/>
    <property type="match status" value="1"/>
</dbReference>
<accession>A7RM16</accession>
<dbReference type="STRING" id="45351.A7RM16"/>
<dbReference type="InterPro" id="IPR015033">
    <property type="entry name" value="HBS1-like_N"/>
</dbReference>
<reference evidence="8 9" key="1">
    <citation type="journal article" date="2007" name="Science">
        <title>Sea anemone genome reveals ancestral eumetazoan gene repertoire and genomic organization.</title>
        <authorList>
            <person name="Putnam N.H."/>
            <person name="Srivastava M."/>
            <person name="Hellsten U."/>
            <person name="Dirks B."/>
            <person name="Chapman J."/>
            <person name="Salamov A."/>
            <person name="Terry A."/>
            <person name="Shapiro H."/>
            <person name="Lindquist E."/>
            <person name="Kapitonov V.V."/>
            <person name="Jurka J."/>
            <person name="Genikhovich G."/>
            <person name="Grigoriev I.V."/>
            <person name="Lucas S.M."/>
            <person name="Steele R.E."/>
            <person name="Finnerty J.R."/>
            <person name="Technau U."/>
            <person name="Martindale M.Q."/>
            <person name="Rokhsar D.S."/>
        </authorList>
    </citation>
    <scope>NUCLEOTIDE SEQUENCE [LARGE SCALE GENOMIC DNA]</scope>
    <source>
        <strain evidence="9">CH2 X CH6</strain>
    </source>
</reference>
<dbReference type="GO" id="GO:0003747">
    <property type="term" value="F:translation release factor activity"/>
    <property type="evidence" value="ECO:0000318"/>
    <property type="project" value="GO_Central"/>
</dbReference>
<dbReference type="GO" id="GO:0018444">
    <property type="term" value="C:translation release factor complex"/>
    <property type="evidence" value="ECO:0000318"/>
    <property type="project" value="GO_Central"/>
</dbReference>
<dbReference type="Pfam" id="PF08938">
    <property type="entry name" value="HBS1_N"/>
    <property type="match status" value="1"/>
</dbReference>